<accession>A0A484HHX6</accession>
<name>A0A484HHX6_9BACT</name>
<reference evidence="1" key="1">
    <citation type="submission" date="2019-01" db="EMBL/GenBank/DDBJ databases">
        <authorList>
            <consortium name="Genoscope - CEA"/>
            <person name="William W."/>
        </authorList>
    </citation>
    <scope>NUCLEOTIDE SEQUENCE</scope>
    <source>
        <strain evidence="1">CR-1</strain>
    </source>
</reference>
<sequence length="76" mass="8461">MMKKYANLRGKSGVDEYLITPTSIKIKFIKNPSVYVYNEMKPGRSHVSAMQGLALAGGGLGKYINRNIKGNYYSVE</sequence>
<protein>
    <recommendedName>
        <fullName evidence="2">KTSC domain-containing protein</fullName>
    </recommendedName>
</protein>
<gene>
    <name evidence="1" type="ORF">EPICR_50028</name>
</gene>
<evidence type="ECO:0008006" key="2">
    <source>
        <dbReference type="Google" id="ProtNLM"/>
    </source>
</evidence>
<proteinExistence type="predicted"/>
<dbReference type="AlphaFoldDB" id="A0A484HHX6"/>
<dbReference type="EMBL" id="CAACVI010000045">
    <property type="protein sequence ID" value="VEN74752.1"/>
    <property type="molecule type" value="Genomic_DNA"/>
</dbReference>
<organism evidence="1">
    <name type="scientific">uncultured Desulfobacteraceae bacterium</name>
    <dbReference type="NCBI Taxonomy" id="218296"/>
    <lineage>
        <taxon>Bacteria</taxon>
        <taxon>Pseudomonadati</taxon>
        <taxon>Thermodesulfobacteriota</taxon>
        <taxon>Desulfobacteria</taxon>
        <taxon>Desulfobacterales</taxon>
        <taxon>Desulfobacteraceae</taxon>
        <taxon>environmental samples</taxon>
    </lineage>
</organism>
<evidence type="ECO:0000313" key="1">
    <source>
        <dbReference type="EMBL" id="VEN74752.1"/>
    </source>
</evidence>